<dbReference type="KEGG" id="trr:M419DRAFT_94698"/>
<reference evidence="3" key="1">
    <citation type="journal article" date="2013" name="Ind. Biotechnol.">
        <title>Comparative genomics analysis of Trichoderma reesei strains.</title>
        <authorList>
            <person name="Koike H."/>
            <person name="Aerts A."/>
            <person name="LaButti K."/>
            <person name="Grigoriev I.V."/>
            <person name="Baker S.E."/>
        </authorList>
    </citation>
    <scope>NUCLEOTIDE SEQUENCE [LARGE SCALE GENOMIC DNA]</scope>
    <source>
        <strain evidence="3">ATCC 56765 / BCRC 32924 / NRRL 11460 / Rut C-30</strain>
    </source>
</reference>
<dbReference type="InterPro" id="IPR018814">
    <property type="entry name" value="DUF5427"/>
</dbReference>
<dbReference type="Pfam" id="PF10310">
    <property type="entry name" value="DUF5427"/>
    <property type="match status" value="1"/>
</dbReference>
<name>A0A024SMA1_HYPJR</name>
<protein>
    <recommendedName>
        <fullName evidence="4">Maintenance of telomere capping protein 1</fullName>
    </recommendedName>
</protein>
<feature type="compositionally biased region" description="Basic and acidic residues" evidence="1">
    <location>
        <begin position="265"/>
        <end position="276"/>
    </location>
</feature>
<feature type="compositionally biased region" description="Basic and acidic residues" evidence="1">
    <location>
        <begin position="122"/>
        <end position="131"/>
    </location>
</feature>
<dbReference type="AlphaFoldDB" id="A0A024SMA1"/>
<evidence type="ECO:0000256" key="1">
    <source>
        <dbReference type="SAM" id="MobiDB-lite"/>
    </source>
</evidence>
<feature type="region of interest" description="Disordered" evidence="1">
    <location>
        <begin position="1"/>
        <end position="148"/>
    </location>
</feature>
<feature type="compositionally biased region" description="Acidic residues" evidence="1">
    <location>
        <begin position="498"/>
        <end position="515"/>
    </location>
</feature>
<feature type="region of interest" description="Disordered" evidence="1">
    <location>
        <begin position="486"/>
        <end position="515"/>
    </location>
</feature>
<feature type="region of interest" description="Disordered" evidence="1">
    <location>
        <begin position="265"/>
        <end position="286"/>
    </location>
</feature>
<dbReference type="EMBL" id="KI911139">
    <property type="protein sequence ID" value="ETS06942.1"/>
    <property type="molecule type" value="Genomic_DNA"/>
</dbReference>
<accession>A0A024SMA1</accession>
<sequence>MASKKTKAAPAAADDNLDELFSGIGGDDSKAKNKPPKKPTSAAAKAIGNNDDILADLESELAPQPASRPHTPRLKEAIARRSTATPPIGDDSNSKSVAAARKSTDSSRSLKASFTPSATSSELHDAERRGPVEQAQQQQQQQSGGGWWGGILSTATGVMKQAEAAYNQIQQNEEAQKWAEQVKGLRSNLDVNTLKSYGDELRNRALPTLSNIINTIAPPIGSHERLLIHITHDLVGYPSLDPLIYDVFSDVMQQVEGGELKVVQRGHDSGSSRPHDNTAGWDDGPWWRQVDQPRELGVVKGLVEGTKLCRVNAESYATEYFASQGGIEAVKTKARSGVVEPGSVRTSDVFLSVQAIVTDQDKALFGRTAAAAKEKKESSDADEDESEDEFRFAIFIVDPVHEIEYATISQPIPAKWARWLEAPSPLNDAADSPHSRVHEDIRSIVEEGELDPREWVAGWLKDSLTLSVGIVAQWYVARRMQVGVNHARTNAGEKKIDDDDDEDDDEEEEEESDEE</sequence>
<dbReference type="HOGENOM" id="CLU_034224_0_1_1"/>
<evidence type="ECO:0000313" key="3">
    <source>
        <dbReference type="Proteomes" id="UP000024376"/>
    </source>
</evidence>
<proteinExistence type="predicted"/>
<dbReference type="PANTHER" id="PTHR28265:SF1">
    <property type="entry name" value="MAINTENANCE OF TELOMERE CAPPING PROTEIN 1"/>
    <property type="match status" value="1"/>
</dbReference>
<organism evidence="2 3">
    <name type="scientific">Hypocrea jecorina (strain ATCC 56765 / BCRC 32924 / NRRL 11460 / Rut C-30)</name>
    <name type="common">Trichoderma reesei</name>
    <dbReference type="NCBI Taxonomy" id="1344414"/>
    <lineage>
        <taxon>Eukaryota</taxon>
        <taxon>Fungi</taxon>
        <taxon>Dikarya</taxon>
        <taxon>Ascomycota</taxon>
        <taxon>Pezizomycotina</taxon>
        <taxon>Sordariomycetes</taxon>
        <taxon>Hypocreomycetidae</taxon>
        <taxon>Hypocreales</taxon>
        <taxon>Hypocreaceae</taxon>
        <taxon>Trichoderma</taxon>
    </lineage>
</organism>
<dbReference type="OrthoDB" id="5594977at2759"/>
<evidence type="ECO:0000313" key="2">
    <source>
        <dbReference type="EMBL" id="ETS06942.1"/>
    </source>
</evidence>
<gene>
    <name evidence="2" type="ORF">M419DRAFT_94698</name>
</gene>
<dbReference type="Proteomes" id="UP000024376">
    <property type="component" value="Unassembled WGS sequence"/>
</dbReference>
<feature type="compositionally biased region" description="Polar residues" evidence="1">
    <location>
        <begin position="106"/>
        <end position="121"/>
    </location>
</feature>
<dbReference type="PANTHER" id="PTHR28265">
    <property type="entry name" value="MAINTENANCE OF TELOMERE CAPPING PROTEIN 1"/>
    <property type="match status" value="1"/>
</dbReference>
<evidence type="ECO:0008006" key="4">
    <source>
        <dbReference type="Google" id="ProtNLM"/>
    </source>
</evidence>